<evidence type="ECO:0000256" key="1">
    <source>
        <dbReference type="SAM" id="SignalP"/>
    </source>
</evidence>
<dbReference type="EMBL" id="JACHOO010000001">
    <property type="protein sequence ID" value="MBB5751180.1"/>
    <property type="molecule type" value="Genomic_DNA"/>
</dbReference>
<gene>
    <name evidence="2" type="ORF">GGQ63_000223</name>
</gene>
<comment type="caution">
    <text evidence="2">The sequence shown here is derived from an EMBL/GenBank/DDBJ whole genome shotgun (WGS) entry which is preliminary data.</text>
</comment>
<reference evidence="2 3" key="1">
    <citation type="submission" date="2020-08" db="EMBL/GenBank/DDBJ databases">
        <title>Genomic Encyclopedia of Type Strains, Phase IV (KMG-IV): sequencing the most valuable type-strain genomes for metagenomic binning, comparative biology and taxonomic classification.</title>
        <authorList>
            <person name="Goeker M."/>
        </authorList>
    </citation>
    <scope>NUCLEOTIDE SEQUENCE [LARGE SCALE GENOMIC DNA]</scope>
    <source>
        <strain evidence="2 3">DSM 16268</strain>
    </source>
</reference>
<evidence type="ECO:0000313" key="2">
    <source>
        <dbReference type="EMBL" id="MBB5751180.1"/>
    </source>
</evidence>
<sequence length="148" mass="15642">MQTRLLFALPLLLALHAAPVAADPLADGVGAMPTAVEDVRVVGSFDVPGGGTGSYRVVIARSTAEPPVARLFVQWIGKGPDGAEVVQRSVEIKELETMKRDIDDYVAEPDDNGLSIFVELADSSGNGSDTYELFLNTDGTYTFGPASN</sequence>
<dbReference type="RefSeq" id="WP_183851757.1">
    <property type="nucleotide sequence ID" value="NZ_JACHOO010000001.1"/>
</dbReference>
<accession>A0A7W9FJ60</accession>
<dbReference type="Proteomes" id="UP000523821">
    <property type="component" value="Unassembled WGS sequence"/>
</dbReference>
<dbReference type="AlphaFoldDB" id="A0A7W9FJ60"/>
<evidence type="ECO:0000313" key="3">
    <source>
        <dbReference type="Proteomes" id="UP000523821"/>
    </source>
</evidence>
<keyword evidence="3" id="KW-1185">Reference proteome</keyword>
<proteinExistence type="predicted"/>
<organism evidence="2 3">
    <name type="scientific">Prosthecomicrobium pneumaticum</name>
    <dbReference type="NCBI Taxonomy" id="81895"/>
    <lineage>
        <taxon>Bacteria</taxon>
        <taxon>Pseudomonadati</taxon>
        <taxon>Pseudomonadota</taxon>
        <taxon>Alphaproteobacteria</taxon>
        <taxon>Hyphomicrobiales</taxon>
        <taxon>Kaistiaceae</taxon>
        <taxon>Prosthecomicrobium</taxon>
    </lineage>
</organism>
<name>A0A7W9FJ60_9HYPH</name>
<feature type="signal peptide" evidence="1">
    <location>
        <begin position="1"/>
        <end position="22"/>
    </location>
</feature>
<protein>
    <submittedName>
        <fullName evidence="2">Uncharacterized protein</fullName>
    </submittedName>
</protein>
<keyword evidence="1" id="KW-0732">Signal</keyword>
<feature type="chain" id="PRO_5030947297" evidence="1">
    <location>
        <begin position="23"/>
        <end position="148"/>
    </location>
</feature>